<accession>G0N2C2</accession>
<gene>
    <name evidence="2" type="ORF">CAEBREN_08943</name>
</gene>
<dbReference type="PANTHER" id="PTHR21503:SF52">
    <property type="entry name" value="F-BOX DOMAIN-CONTAINING PROTEIN"/>
    <property type="match status" value="1"/>
</dbReference>
<reference evidence="3" key="1">
    <citation type="submission" date="2011-07" db="EMBL/GenBank/DDBJ databases">
        <authorList>
            <consortium name="Caenorhabditis brenneri Sequencing and Analysis Consortium"/>
            <person name="Wilson R.K."/>
        </authorList>
    </citation>
    <scope>NUCLEOTIDE SEQUENCE [LARGE SCALE GENOMIC DNA]</scope>
    <source>
        <strain evidence="3">PB2801</strain>
    </source>
</reference>
<sequence>MGLSYSKLFKTTPNSSNPSCNAYSPTEYSSVPTAKNLPLHPFYNLKCLTKWSPTAKTFPLLRLPFFALLEVFKSLDPIELFILSQCSRKIANCVHIGGTKKWKLSVDVGHKQIIINNTYRLLIIETPQKPSWKYDEKLKTFFLECQFSRNNKLEFQQVLSKVQAAFKCPVSSFAYTGWGDSDECWFSVIKHISQNQAQPLESLGLRGWLKTEDLEWVFQDAKVTRIISIRTITSRLFRPDLMMFKSCEFIELNYSWLSINDLNDFMEEWKAGNLPSLRYMGIGSDVFHSDDLILGFKKDEMKQLGVRRRLVIDENLSVDCTGGVDIQSDNGTKATMQMNREVPDRFELFVWII</sequence>
<protein>
    <recommendedName>
        <fullName evidence="1">F-box domain-containing protein</fullName>
    </recommendedName>
</protein>
<dbReference type="Pfam" id="PF07735">
    <property type="entry name" value="FBA_2"/>
    <property type="match status" value="1"/>
</dbReference>
<dbReference type="PANTHER" id="PTHR21503">
    <property type="entry name" value="F-BOX-CONTAINING HYPOTHETICAL PROTEIN C.ELEGANS"/>
    <property type="match status" value="1"/>
</dbReference>
<dbReference type="InParanoid" id="G0N2C2"/>
<evidence type="ECO:0000259" key="1">
    <source>
        <dbReference type="PROSITE" id="PS50181"/>
    </source>
</evidence>
<evidence type="ECO:0000313" key="2">
    <source>
        <dbReference type="EMBL" id="EGT50864.1"/>
    </source>
</evidence>
<name>G0N2C2_CAEBE</name>
<dbReference type="InterPro" id="IPR012885">
    <property type="entry name" value="F-box_Sdz-33"/>
</dbReference>
<feature type="domain" description="F-box" evidence="1">
    <location>
        <begin position="57"/>
        <end position="105"/>
    </location>
</feature>
<dbReference type="Proteomes" id="UP000008068">
    <property type="component" value="Unassembled WGS sequence"/>
</dbReference>
<keyword evidence="3" id="KW-1185">Reference proteome</keyword>
<dbReference type="Pfam" id="PF00646">
    <property type="entry name" value="F-box"/>
    <property type="match status" value="1"/>
</dbReference>
<dbReference type="PROSITE" id="PS50181">
    <property type="entry name" value="FBOX"/>
    <property type="match status" value="1"/>
</dbReference>
<dbReference type="EMBL" id="GL379830">
    <property type="protein sequence ID" value="EGT50864.1"/>
    <property type="molecule type" value="Genomic_DNA"/>
</dbReference>
<proteinExistence type="predicted"/>
<dbReference type="HOGENOM" id="CLU_028840_6_2_1"/>
<dbReference type="OrthoDB" id="5883878at2759"/>
<organism evidence="3">
    <name type="scientific">Caenorhabditis brenneri</name>
    <name type="common">Nematode worm</name>
    <dbReference type="NCBI Taxonomy" id="135651"/>
    <lineage>
        <taxon>Eukaryota</taxon>
        <taxon>Metazoa</taxon>
        <taxon>Ecdysozoa</taxon>
        <taxon>Nematoda</taxon>
        <taxon>Chromadorea</taxon>
        <taxon>Rhabditida</taxon>
        <taxon>Rhabditina</taxon>
        <taxon>Rhabditomorpha</taxon>
        <taxon>Rhabditoidea</taxon>
        <taxon>Rhabditidae</taxon>
        <taxon>Peloderinae</taxon>
        <taxon>Caenorhabditis</taxon>
    </lineage>
</organism>
<dbReference type="AlphaFoldDB" id="G0N2C2"/>
<evidence type="ECO:0000313" key="3">
    <source>
        <dbReference type="Proteomes" id="UP000008068"/>
    </source>
</evidence>
<dbReference type="InterPro" id="IPR001810">
    <property type="entry name" value="F-box_dom"/>
</dbReference>